<dbReference type="InterPro" id="IPR008271">
    <property type="entry name" value="Ser/Thr_kinase_AS"/>
</dbReference>
<evidence type="ECO:0000256" key="3">
    <source>
        <dbReference type="ARBA" id="ARBA00022527"/>
    </source>
</evidence>
<sequence length="673" mass="76172">MSARRSSIQSIQTSPRWLFHRLDPRHKKEKFLALCKDIRGALEDSMCPPGDFDRRFVSADALNTVWLSRDEGRPANRLDSFHQQLTKIERDPGINEKYLRLLSILLWIFYPYEGWREFARAFPELSISDRRGWQDEQLPFPDAKPLHSLFESQIDFDAHAQNFLRSQYLFSPARISELRLSDCDAEITSLPEGTRLPFADAEKTLHHGTHRVTRRKVARGGIETLSGDPLDVVAVKTFSADQRGQFVNELRNLKQLKKASSIHPNIQSCFSAIKIGSTGHLIFEAAECNLSQILHWQEAFSATFFADIRRDLKPGFLLWEAKDLSDALHWLHRGFGTKNSPDRFKCYHLDLKPDNILVFPSSYADLPDDIWTWKIADFGGSVIKHMGNISNSESGTAASGLRLRTGIYQAPEIESAQYDPGTAADIWSFGCILLEILAFAHGGPGGVKGLERVRNSNNKPHFYDSTFTLREDVRAWVDGLDIVDAGLQGFRDLIYELLERDPEDRPNAQDLQHPLDIAWDRVRMGANDLIFPTPSEASTSEQATDIEMPTNDPPLIRMIDGSQPVCHQIKKELRKTPSKCRISTNGSHAIVQMRSERNCSAFSITPGWNDHSTQEPRNLLTEEETHKYDVEKVAVEDTFCAALIRTVGGEDFQVGHVSIFTGQANFSQRKPGD</sequence>
<evidence type="ECO:0000256" key="11">
    <source>
        <dbReference type="ARBA" id="ARBA00048679"/>
    </source>
</evidence>
<dbReference type="EC" id="2.7.11.1" evidence="2"/>
<accession>A0ABR3TKP7</accession>
<feature type="domain" description="Protein kinase" evidence="12">
    <location>
        <begin position="199"/>
        <end position="516"/>
    </location>
</feature>
<evidence type="ECO:0000256" key="2">
    <source>
        <dbReference type="ARBA" id="ARBA00012513"/>
    </source>
</evidence>
<keyword evidence="8" id="KW-0072">Autophagy</keyword>
<keyword evidence="3" id="KW-0723">Serine/threonine-protein kinase</keyword>
<evidence type="ECO:0000256" key="8">
    <source>
        <dbReference type="ARBA" id="ARBA00023006"/>
    </source>
</evidence>
<evidence type="ECO:0000313" key="14">
    <source>
        <dbReference type="Proteomes" id="UP001521184"/>
    </source>
</evidence>
<dbReference type="EMBL" id="JAKEKT020000055">
    <property type="protein sequence ID" value="KAL1640086.1"/>
    <property type="molecule type" value="Genomic_DNA"/>
</dbReference>
<organism evidence="13 14">
    <name type="scientific">Diplodia intermedia</name>
    <dbReference type="NCBI Taxonomy" id="856260"/>
    <lineage>
        <taxon>Eukaryota</taxon>
        <taxon>Fungi</taxon>
        <taxon>Dikarya</taxon>
        <taxon>Ascomycota</taxon>
        <taxon>Pezizomycotina</taxon>
        <taxon>Dothideomycetes</taxon>
        <taxon>Dothideomycetes incertae sedis</taxon>
        <taxon>Botryosphaeriales</taxon>
        <taxon>Botryosphaeriaceae</taxon>
        <taxon>Diplodia</taxon>
    </lineage>
</organism>
<dbReference type="SUPFAM" id="SSF56112">
    <property type="entry name" value="Protein kinase-like (PK-like)"/>
    <property type="match status" value="1"/>
</dbReference>
<comment type="catalytic activity">
    <reaction evidence="10">
        <text>L-threonyl-[protein] + ATP = O-phospho-L-threonyl-[protein] + ADP + H(+)</text>
        <dbReference type="Rhea" id="RHEA:46608"/>
        <dbReference type="Rhea" id="RHEA-COMP:11060"/>
        <dbReference type="Rhea" id="RHEA-COMP:11605"/>
        <dbReference type="ChEBI" id="CHEBI:15378"/>
        <dbReference type="ChEBI" id="CHEBI:30013"/>
        <dbReference type="ChEBI" id="CHEBI:30616"/>
        <dbReference type="ChEBI" id="CHEBI:61977"/>
        <dbReference type="ChEBI" id="CHEBI:456216"/>
        <dbReference type="EC" id="2.7.11.1"/>
    </reaction>
</comment>
<evidence type="ECO:0000256" key="1">
    <source>
        <dbReference type="ARBA" id="ARBA00004623"/>
    </source>
</evidence>
<dbReference type="PROSITE" id="PS00108">
    <property type="entry name" value="PROTEIN_KINASE_ST"/>
    <property type="match status" value="1"/>
</dbReference>
<dbReference type="Gene3D" id="1.10.510.10">
    <property type="entry name" value="Transferase(Phosphotransferase) domain 1"/>
    <property type="match status" value="1"/>
</dbReference>
<evidence type="ECO:0000256" key="10">
    <source>
        <dbReference type="ARBA" id="ARBA00047899"/>
    </source>
</evidence>
<keyword evidence="5" id="KW-0547">Nucleotide-binding</keyword>
<dbReference type="InterPro" id="IPR011009">
    <property type="entry name" value="Kinase-like_dom_sf"/>
</dbReference>
<keyword evidence="4" id="KW-0808">Transferase</keyword>
<evidence type="ECO:0000256" key="6">
    <source>
        <dbReference type="ARBA" id="ARBA00022777"/>
    </source>
</evidence>
<evidence type="ECO:0000256" key="9">
    <source>
        <dbReference type="ARBA" id="ARBA00030237"/>
    </source>
</evidence>
<dbReference type="Pfam" id="PF00069">
    <property type="entry name" value="Pkinase"/>
    <property type="match status" value="1"/>
</dbReference>
<evidence type="ECO:0000256" key="5">
    <source>
        <dbReference type="ARBA" id="ARBA00022741"/>
    </source>
</evidence>
<dbReference type="Proteomes" id="UP001521184">
    <property type="component" value="Unassembled WGS sequence"/>
</dbReference>
<evidence type="ECO:0000259" key="12">
    <source>
        <dbReference type="PROSITE" id="PS50011"/>
    </source>
</evidence>
<gene>
    <name evidence="13" type="ORF">SLS58_007353</name>
</gene>
<evidence type="ECO:0000256" key="7">
    <source>
        <dbReference type="ARBA" id="ARBA00022840"/>
    </source>
</evidence>
<comment type="catalytic activity">
    <reaction evidence="11">
        <text>L-seryl-[protein] + ATP = O-phospho-L-seryl-[protein] + ADP + H(+)</text>
        <dbReference type="Rhea" id="RHEA:17989"/>
        <dbReference type="Rhea" id="RHEA-COMP:9863"/>
        <dbReference type="Rhea" id="RHEA-COMP:11604"/>
        <dbReference type="ChEBI" id="CHEBI:15378"/>
        <dbReference type="ChEBI" id="CHEBI:29999"/>
        <dbReference type="ChEBI" id="CHEBI:30616"/>
        <dbReference type="ChEBI" id="CHEBI:83421"/>
        <dbReference type="ChEBI" id="CHEBI:456216"/>
        <dbReference type="EC" id="2.7.11.1"/>
    </reaction>
</comment>
<dbReference type="CDD" id="cd00180">
    <property type="entry name" value="PKc"/>
    <property type="match status" value="1"/>
</dbReference>
<dbReference type="PROSITE" id="PS50011">
    <property type="entry name" value="PROTEIN_KINASE_DOM"/>
    <property type="match status" value="1"/>
</dbReference>
<dbReference type="PANTHER" id="PTHR24348:SF22">
    <property type="entry name" value="NON-SPECIFIC SERINE_THREONINE PROTEIN KINASE"/>
    <property type="match status" value="1"/>
</dbReference>
<keyword evidence="14" id="KW-1185">Reference proteome</keyword>
<evidence type="ECO:0000313" key="13">
    <source>
        <dbReference type="EMBL" id="KAL1640086.1"/>
    </source>
</evidence>
<proteinExistence type="predicted"/>
<dbReference type="PANTHER" id="PTHR24348">
    <property type="entry name" value="SERINE/THREONINE-PROTEIN KINASE UNC-51-RELATED"/>
    <property type="match status" value="1"/>
</dbReference>
<dbReference type="SMART" id="SM00220">
    <property type="entry name" value="S_TKc"/>
    <property type="match status" value="1"/>
</dbReference>
<keyword evidence="6" id="KW-0418">Kinase</keyword>
<evidence type="ECO:0000256" key="4">
    <source>
        <dbReference type="ARBA" id="ARBA00022679"/>
    </source>
</evidence>
<dbReference type="InterPro" id="IPR045269">
    <property type="entry name" value="Atg1-like"/>
</dbReference>
<reference evidence="13 14" key="1">
    <citation type="journal article" date="2023" name="Plant Dis.">
        <title>First Report of Diplodia intermedia Causing Canker and Dieback Diseases on Apple Trees in Canada.</title>
        <authorList>
            <person name="Ellouze W."/>
            <person name="Ilyukhin E."/>
            <person name="Sulman M."/>
            <person name="Ali S."/>
        </authorList>
    </citation>
    <scope>NUCLEOTIDE SEQUENCE [LARGE SCALE GENOMIC DNA]</scope>
    <source>
        <strain evidence="13 14">M45-28</strain>
    </source>
</reference>
<dbReference type="InterPro" id="IPR000719">
    <property type="entry name" value="Prot_kinase_dom"/>
</dbReference>
<comment type="caution">
    <text evidence="13">The sequence shown here is derived from an EMBL/GenBank/DDBJ whole genome shotgun (WGS) entry which is preliminary data.</text>
</comment>
<keyword evidence="7" id="KW-0067">ATP-binding</keyword>
<comment type="subcellular location">
    <subcellularLocation>
        <location evidence="1">Preautophagosomal structure membrane</location>
        <topology evidence="1">Peripheral membrane protein</topology>
    </subcellularLocation>
</comment>
<name>A0ABR3TKP7_9PEZI</name>
<protein>
    <recommendedName>
        <fullName evidence="2">non-specific serine/threonine protein kinase</fullName>
        <ecNumber evidence="2">2.7.11.1</ecNumber>
    </recommendedName>
    <alternativeName>
        <fullName evidence="9">Autophagy-related protein 1</fullName>
    </alternativeName>
</protein>